<comment type="caution">
    <text evidence="5">The sequence shown here is derived from an EMBL/GenBank/DDBJ whole genome shotgun (WGS) entry which is preliminary data.</text>
</comment>
<dbReference type="Gene3D" id="3.30.70.270">
    <property type="match status" value="1"/>
</dbReference>
<dbReference type="SUPFAM" id="SSF55073">
    <property type="entry name" value="Nucleotide cyclase"/>
    <property type="match status" value="1"/>
</dbReference>
<keyword evidence="3" id="KW-0812">Transmembrane</keyword>
<organism evidence="5 6">
    <name type="scientific">Undibacterium danionis</name>
    <dbReference type="NCBI Taxonomy" id="1812100"/>
    <lineage>
        <taxon>Bacteria</taxon>
        <taxon>Pseudomonadati</taxon>
        <taxon>Pseudomonadota</taxon>
        <taxon>Betaproteobacteria</taxon>
        <taxon>Burkholderiales</taxon>
        <taxon>Oxalobacteraceae</taxon>
        <taxon>Undibacterium</taxon>
    </lineage>
</organism>
<protein>
    <recommendedName>
        <fullName evidence="1">diguanylate cyclase</fullName>
        <ecNumber evidence="1">2.7.7.65</ecNumber>
    </recommendedName>
</protein>
<dbReference type="EMBL" id="JBHLXJ010000015">
    <property type="protein sequence ID" value="MFC0350912.1"/>
    <property type="molecule type" value="Genomic_DNA"/>
</dbReference>
<dbReference type="RefSeq" id="WP_390213457.1">
    <property type="nucleotide sequence ID" value="NZ_JBHLXJ010000015.1"/>
</dbReference>
<dbReference type="PANTHER" id="PTHR45138:SF9">
    <property type="entry name" value="DIGUANYLATE CYCLASE DGCM-RELATED"/>
    <property type="match status" value="1"/>
</dbReference>
<dbReference type="InterPro" id="IPR029787">
    <property type="entry name" value="Nucleotide_cyclase"/>
</dbReference>
<dbReference type="InterPro" id="IPR043128">
    <property type="entry name" value="Rev_trsase/Diguanyl_cyclase"/>
</dbReference>
<feature type="transmembrane region" description="Helical" evidence="3">
    <location>
        <begin position="194"/>
        <end position="215"/>
    </location>
</feature>
<dbReference type="InterPro" id="IPR050469">
    <property type="entry name" value="Diguanylate_Cyclase"/>
</dbReference>
<feature type="transmembrane region" description="Helical" evidence="3">
    <location>
        <begin position="71"/>
        <end position="89"/>
    </location>
</feature>
<evidence type="ECO:0000256" key="3">
    <source>
        <dbReference type="SAM" id="Phobius"/>
    </source>
</evidence>
<evidence type="ECO:0000313" key="6">
    <source>
        <dbReference type="Proteomes" id="UP001589844"/>
    </source>
</evidence>
<keyword evidence="3" id="KW-1133">Transmembrane helix</keyword>
<evidence type="ECO:0000256" key="1">
    <source>
        <dbReference type="ARBA" id="ARBA00012528"/>
    </source>
</evidence>
<sequence length="394" mass="43676">MRYAPDELHVYTLLNVYQYIALLLALVMLGGAWQARGRYGLWYWVGSFFAISFSQEAKVLLSSVIGDANSVLIGHLGALIASSLFVLGTRSYLGARLKLSIITLITLTASITSVCLIKFGTALWPSLSFILAISALLHCFALSALYLEYKREGGFPLLFGSLVSLLTVIISASRAYAVIPSIAGSKSLAYQANAAWIMIFILLLVSHGLSIFLLISDALRREILALAEYDALTGLLNRRGLQTRFARIAGRSKLDQRPHQISLAMIDIDYFKNINDQYGHAVGDEILVQTGQKLMQELRPSDISARLGGEEFIIIWDSEQADQAVDLAERLRAKFEQHEFNTRAGKLRLTISIGVSKMQQNLEYLEDLDAVMNRADSALYQAKHKGRNQVILQA</sequence>
<dbReference type="Pfam" id="PF00990">
    <property type="entry name" value="GGDEF"/>
    <property type="match status" value="1"/>
</dbReference>
<feature type="transmembrane region" description="Helical" evidence="3">
    <location>
        <begin position="16"/>
        <end position="34"/>
    </location>
</feature>
<name>A0ABV6IGF4_9BURK</name>
<dbReference type="GO" id="GO:0052621">
    <property type="term" value="F:diguanylate cyclase activity"/>
    <property type="evidence" value="ECO:0007669"/>
    <property type="project" value="UniProtKB-EC"/>
</dbReference>
<feature type="transmembrane region" description="Helical" evidence="3">
    <location>
        <begin position="41"/>
        <end position="65"/>
    </location>
</feature>
<keyword evidence="3" id="KW-0472">Membrane</keyword>
<keyword evidence="5" id="KW-0808">Transferase</keyword>
<dbReference type="CDD" id="cd01949">
    <property type="entry name" value="GGDEF"/>
    <property type="match status" value="1"/>
</dbReference>
<feature type="domain" description="GGDEF" evidence="4">
    <location>
        <begin position="259"/>
        <end position="394"/>
    </location>
</feature>
<dbReference type="EC" id="2.7.7.65" evidence="1"/>
<dbReference type="NCBIfam" id="TIGR00254">
    <property type="entry name" value="GGDEF"/>
    <property type="match status" value="1"/>
</dbReference>
<dbReference type="PROSITE" id="PS50887">
    <property type="entry name" value="GGDEF"/>
    <property type="match status" value="1"/>
</dbReference>
<dbReference type="InterPro" id="IPR000160">
    <property type="entry name" value="GGDEF_dom"/>
</dbReference>
<evidence type="ECO:0000259" key="4">
    <source>
        <dbReference type="PROSITE" id="PS50887"/>
    </source>
</evidence>
<keyword evidence="6" id="KW-1185">Reference proteome</keyword>
<reference evidence="5 6" key="1">
    <citation type="submission" date="2024-09" db="EMBL/GenBank/DDBJ databases">
        <authorList>
            <person name="Sun Q."/>
            <person name="Mori K."/>
        </authorList>
    </citation>
    <scope>NUCLEOTIDE SEQUENCE [LARGE SCALE GENOMIC DNA]</scope>
    <source>
        <strain evidence="5 6">CCM 8677</strain>
    </source>
</reference>
<dbReference type="Proteomes" id="UP001589844">
    <property type="component" value="Unassembled WGS sequence"/>
</dbReference>
<dbReference type="SMART" id="SM00267">
    <property type="entry name" value="GGDEF"/>
    <property type="match status" value="1"/>
</dbReference>
<comment type="catalytic activity">
    <reaction evidence="2">
        <text>2 GTP = 3',3'-c-di-GMP + 2 diphosphate</text>
        <dbReference type="Rhea" id="RHEA:24898"/>
        <dbReference type="ChEBI" id="CHEBI:33019"/>
        <dbReference type="ChEBI" id="CHEBI:37565"/>
        <dbReference type="ChEBI" id="CHEBI:58805"/>
        <dbReference type="EC" id="2.7.7.65"/>
    </reaction>
</comment>
<gene>
    <name evidence="5" type="ORF">ACFFJH_13935</name>
</gene>
<evidence type="ECO:0000256" key="2">
    <source>
        <dbReference type="ARBA" id="ARBA00034247"/>
    </source>
</evidence>
<proteinExistence type="predicted"/>
<feature type="transmembrane region" description="Helical" evidence="3">
    <location>
        <begin position="127"/>
        <end position="147"/>
    </location>
</feature>
<keyword evidence="5" id="KW-0548">Nucleotidyltransferase</keyword>
<evidence type="ECO:0000313" key="5">
    <source>
        <dbReference type="EMBL" id="MFC0350912.1"/>
    </source>
</evidence>
<accession>A0ABV6IGF4</accession>
<feature type="transmembrane region" description="Helical" evidence="3">
    <location>
        <begin position="101"/>
        <end position="121"/>
    </location>
</feature>
<feature type="transmembrane region" description="Helical" evidence="3">
    <location>
        <begin position="154"/>
        <end position="174"/>
    </location>
</feature>
<dbReference type="PANTHER" id="PTHR45138">
    <property type="entry name" value="REGULATORY COMPONENTS OF SENSORY TRANSDUCTION SYSTEM"/>
    <property type="match status" value="1"/>
</dbReference>